<organism evidence="3 4">
    <name type="scientific">Herpetosiphon gulosus</name>
    <dbReference type="NCBI Taxonomy" id="1973496"/>
    <lineage>
        <taxon>Bacteria</taxon>
        <taxon>Bacillati</taxon>
        <taxon>Chloroflexota</taxon>
        <taxon>Chloroflexia</taxon>
        <taxon>Herpetosiphonales</taxon>
        <taxon>Herpetosiphonaceae</taxon>
        <taxon>Herpetosiphon</taxon>
    </lineage>
</organism>
<reference evidence="3 4" key="1">
    <citation type="submission" date="2024-02" db="EMBL/GenBank/DDBJ databases">
        <title>Herpetosiphon gulosus NBRC 112829.</title>
        <authorList>
            <person name="Ichikawa N."/>
            <person name="Katano-Makiyama Y."/>
            <person name="Hidaka K."/>
        </authorList>
    </citation>
    <scope>NUCLEOTIDE SEQUENCE [LARGE SCALE GENOMIC DNA]</scope>
    <source>
        <strain evidence="3 4">NBRC 112829</strain>
    </source>
</reference>
<sequence>MNLIDPDELLLGPGAAKYLGISERRIFALRKEGSIGRKIAGFWMYTKTELDHYRATRQGKGGRPRKKGTTHDQTPDHGQNTDRGSTNNNETKGENSSEA</sequence>
<name>A0ABP9XA47_9CHLR</name>
<accession>A0ABP9XA47</accession>
<dbReference type="EMBL" id="BAABRU010000049">
    <property type="protein sequence ID" value="GAA5531415.1"/>
    <property type="molecule type" value="Genomic_DNA"/>
</dbReference>
<gene>
    <name evidence="3" type="ORF">Hgul01_05240</name>
</gene>
<feature type="compositionally biased region" description="Polar residues" evidence="1">
    <location>
        <begin position="76"/>
        <end position="90"/>
    </location>
</feature>
<evidence type="ECO:0000313" key="3">
    <source>
        <dbReference type="EMBL" id="GAA5531415.1"/>
    </source>
</evidence>
<evidence type="ECO:0000313" key="4">
    <source>
        <dbReference type="Proteomes" id="UP001428290"/>
    </source>
</evidence>
<feature type="domain" description="Helix-turn-helix" evidence="2">
    <location>
        <begin position="15"/>
        <end position="57"/>
    </location>
</feature>
<dbReference type="RefSeq" id="WP_345724969.1">
    <property type="nucleotide sequence ID" value="NZ_BAABRU010000049.1"/>
</dbReference>
<evidence type="ECO:0000259" key="2">
    <source>
        <dbReference type="Pfam" id="PF12728"/>
    </source>
</evidence>
<evidence type="ECO:0000256" key="1">
    <source>
        <dbReference type="SAM" id="MobiDB-lite"/>
    </source>
</evidence>
<dbReference type="Proteomes" id="UP001428290">
    <property type="component" value="Unassembled WGS sequence"/>
</dbReference>
<feature type="compositionally biased region" description="Basic residues" evidence="1">
    <location>
        <begin position="55"/>
        <end position="68"/>
    </location>
</feature>
<protein>
    <recommendedName>
        <fullName evidence="2">Helix-turn-helix domain-containing protein</fullName>
    </recommendedName>
</protein>
<proteinExistence type="predicted"/>
<feature type="region of interest" description="Disordered" evidence="1">
    <location>
        <begin position="53"/>
        <end position="99"/>
    </location>
</feature>
<dbReference type="Pfam" id="PF12728">
    <property type="entry name" value="HTH_17"/>
    <property type="match status" value="1"/>
</dbReference>
<dbReference type="InterPro" id="IPR041657">
    <property type="entry name" value="HTH_17"/>
</dbReference>
<comment type="caution">
    <text evidence="3">The sequence shown here is derived from an EMBL/GenBank/DDBJ whole genome shotgun (WGS) entry which is preliminary data.</text>
</comment>
<keyword evidence="4" id="KW-1185">Reference proteome</keyword>